<dbReference type="AlphaFoldDB" id="A0A9N9WHP9"/>
<reference evidence="1" key="2">
    <citation type="submission" date="2022-10" db="EMBL/GenBank/DDBJ databases">
        <authorList>
            <consortium name="ENA_rothamsted_submissions"/>
            <consortium name="culmorum"/>
            <person name="King R."/>
        </authorList>
    </citation>
    <scope>NUCLEOTIDE SEQUENCE</scope>
</reference>
<reference evidence="1" key="1">
    <citation type="submission" date="2021-12" db="EMBL/GenBank/DDBJ databases">
        <authorList>
            <person name="King R."/>
        </authorList>
    </citation>
    <scope>NUCLEOTIDE SEQUENCE</scope>
</reference>
<dbReference type="OrthoDB" id="416454at2759"/>
<evidence type="ECO:0000313" key="1">
    <source>
        <dbReference type="EMBL" id="CAG9792219.1"/>
    </source>
</evidence>
<name>A0A9N9WHP9_9NEOP</name>
<evidence type="ECO:0000313" key="2">
    <source>
        <dbReference type="Proteomes" id="UP001153714"/>
    </source>
</evidence>
<dbReference type="Proteomes" id="UP001153714">
    <property type="component" value="Chromosome 4"/>
</dbReference>
<organism evidence="1 2">
    <name type="scientific">Diatraea saccharalis</name>
    <name type="common">sugarcane borer</name>
    <dbReference type="NCBI Taxonomy" id="40085"/>
    <lineage>
        <taxon>Eukaryota</taxon>
        <taxon>Metazoa</taxon>
        <taxon>Ecdysozoa</taxon>
        <taxon>Arthropoda</taxon>
        <taxon>Hexapoda</taxon>
        <taxon>Insecta</taxon>
        <taxon>Pterygota</taxon>
        <taxon>Neoptera</taxon>
        <taxon>Endopterygota</taxon>
        <taxon>Lepidoptera</taxon>
        <taxon>Glossata</taxon>
        <taxon>Ditrysia</taxon>
        <taxon>Pyraloidea</taxon>
        <taxon>Crambidae</taxon>
        <taxon>Crambinae</taxon>
        <taxon>Diatraea</taxon>
    </lineage>
</organism>
<dbReference type="EMBL" id="OU893335">
    <property type="protein sequence ID" value="CAG9792219.1"/>
    <property type="molecule type" value="Genomic_DNA"/>
</dbReference>
<gene>
    <name evidence="1" type="ORF">DIATSA_LOCUS9769</name>
</gene>
<keyword evidence="2" id="KW-1185">Reference proteome</keyword>
<accession>A0A9N9WHP9</accession>
<protein>
    <submittedName>
        <fullName evidence="1">Uncharacterized protein</fullName>
    </submittedName>
</protein>
<proteinExistence type="predicted"/>
<sequence length="105" mass="12744">MRNARDLSVPMYVPKSKTTSLLPYHIRKIIQYKNYMCRLDNRLLNGYYKKHNRRKINQLCDQIRFQISKHLDTVWDKKLLKIDNPYSNLWKLFRSLKPKSTNLSS</sequence>